<dbReference type="GO" id="GO:0015074">
    <property type="term" value="P:DNA integration"/>
    <property type="evidence" value="ECO:0007669"/>
    <property type="project" value="UniProtKB-KW"/>
</dbReference>
<evidence type="ECO:0000256" key="1">
    <source>
        <dbReference type="ARBA" id="ARBA00008857"/>
    </source>
</evidence>
<dbReference type="InterPro" id="IPR013762">
    <property type="entry name" value="Integrase-like_cat_sf"/>
</dbReference>
<organism evidence="6 7">
    <name type="scientific">Sphingomonas ginsenosidimutans</name>
    <dbReference type="NCBI Taxonomy" id="862134"/>
    <lineage>
        <taxon>Bacteria</taxon>
        <taxon>Pseudomonadati</taxon>
        <taxon>Pseudomonadota</taxon>
        <taxon>Alphaproteobacteria</taxon>
        <taxon>Sphingomonadales</taxon>
        <taxon>Sphingomonadaceae</taxon>
        <taxon>Sphingomonas</taxon>
    </lineage>
</organism>
<dbReference type="PROSITE" id="PS51898">
    <property type="entry name" value="TYR_RECOMBINASE"/>
    <property type="match status" value="1"/>
</dbReference>
<keyword evidence="4" id="KW-0233">DNA recombination</keyword>
<evidence type="ECO:0000256" key="2">
    <source>
        <dbReference type="ARBA" id="ARBA00022908"/>
    </source>
</evidence>
<comment type="caution">
    <text evidence="6">The sequence shown here is derived from an EMBL/GenBank/DDBJ whole genome shotgun (WGS) entry which is preliminary data.</text>
</comment>
<dbReference type="GO" id="GO:0003677">
    <property type="term" value="F:DNA binding"/>
    <property type="evidence" value="ECO:0007669"/>
    <property type="project" value="UniProtKB-KW"/>
</dbReference>
<dbReference type="Gene3D" id="1.10.443.10">
    <property type="entry name" value="Intergrase catalytic core"/>
    <property type="match status" value="1"/>
</dbReference>
<evidence type="ECO:0000256" key="3">
    <source>
        <dbReference type="ARBA" id="ARBA00023125"/>
    </source>
</evidence>
<dbReference type="Gene3D" id="1.10.150.130">
    <property type="match status" value="1"/>
</dbReference>
<dbReference type="InterPro" id="IPR002104">
    <property type="entry name" value="Integrase_catalytic"/>
</dbReference>
<name>A0A2A4I0F4_9SPHN</name>
<dbReference type="Proteomes" id="UP000218784">
    <property type="component" value="Unassembled WGS sequence"/>
</dbReference>
<comment type="similarity">
    <text evidence="1">Belongs to the 'phage' integrase family.</text>
</comment>
<evidence type="ECO:0000256" key="4">
    <source>
        <dbReference type="ARBA" id="ARBA00023172"/>
    </source>
</evidence>
<dbReference type="Pfam" id="PF00589">
    <property type="entry name" value="Phage_integrase"/>
    <property type="match status" value="1"/>
</dbReference>
<dbReference type="EMBL" id="NWVD01000002">
    <property type="protein sequence ID" value="PCG09659.1"/>
    <property type="molecule type" value="Genomic_DNA"/>
</dbReference>
<reference evidence="6 7" key="1">
    <citation type="submission" date="2017-09" db="EMBL/GenBank/DDBJ databases">
        <title>Sphingomonas ginsenosidimutans KACC 14949, whole genome shotgun sequence.</title>
        <authorList>
            <person name="Feng G."/>
            <person name="Zhu H."/>
        </authorList>
    </citation>
    <scope>NUCLEOTIDE SEQUENCE [LARGE SCALE GENOMIC DNA]</scope>
    <source>
        <strain evidence="6 7">KACC 14949</strain>
    </source>
</reference>
<dbReference type="InterPro" id="IPR050090">
    <property type="entry name" value="Tyrosine_recombinase_XerCD"/>
</dbReference>
<dbReference type="CDD" id="cd01189">
    <property type="entry name" value="INT_ICEBs1_C_like"/>
    <property type="match status" value="1"/>
</dbReference>
<evidence type="ECO:0000313" key="6">
    <source>
        <dbReference type="EMBL" id="PCG09659.1"/>
    </source>
</evidence>
<dbReference type="PANTHER" id="PTHR30349">
    <property type="entry name" value="PHAGE INTEGRASE-RELATED"/>
    <property type="match status" value="1"/>
</dbReference>
<gene>
    <name evidence="6" type="ORF">COA17_07310</name>
</gene>
<accession>A0A2A4I0F4</accession>
<keyword evidence="7" id="KW-1185">Reference proteome</keyword>
<evidence type="ECO:0000259" key="5">
    <source>
        <dbReference type="PROSITE" id="PS51898"/>
    </source>
</evidence>
<sequence length="430" mass="48137">MRPPLHAGEILRRIRAGGALMASVNKRRWTRPDGSTGEKWIVRYLAGEQHKQRTFARKKEADAFRLKIESSAAQNKLTGVAIDATVAQAATEYGIHNDRRFEDGQIKRGSHRNLVNLIANAIVPHLGKMRMADVDGTVLERWFYTLREVEGLSARTAMERLIGYATFWTFAKRRKLVSGENPASEALAIIGKMPRTTIRTITANELRQLLTTASVRRKHQTHHSWRVTQLAVHLAAFSGLRIGEILALRLCDVDLSGRRVHVRHTLNDWDELTTPKTRDSRRVVPIPQAVATLIADYIRNDYTPNDREIIIRTSFGRGGAAGGKVVANGFVRNYWQPLVEAAGLGDPDDALHFHALRHFAASWWLQNRMPITEASRLLGHSSPTITLGIYSHAIMEAEERASAIDTMSAALIEGTVAQELRTAVKTLTYQ</sequence>
<dbReference type="GO" id="GO:0006310">
    <property type="term" value="P:DNA recombination"/>
    <property type="evidence" value="ECO:0007669"/>
    <property type="project" value="UniProtKB-KW"/>
</dbReference>
<keyword evidence="3" id="KW-0238">DNA-binding</keyword>
<keyword evidence="2" id="KW-0229">DNA integration</keyword>
<dbReference type="AlphaFoldDB" id="A0A2A4I0F4"/>
<protein>
    <recommendedName>
        <fullName evidence="5">Tyr recombinase domain-containing protein</fullName>
    </recommendedName>
</protein>
<feature type="domain" description="Tyr recombinase" evidence="5">
    <location>
        <begin position="196"/>
        <end position="405"/>
    </location>
</feature>
<dbReference type="SUPFAM" id="SSF56349">
    <property type="entry name" value="DNA breaking-rejoining enzymes"/>
    <property type="match status" value="1"/>
</dbReference>
<evidence type="ECO:0000313" key="7">
    <source>
        <dbReference type="Proteomes" id="UP000218784"/>
    </source>
</evidence>
<proteinExistence type="inferred from homology"/>
<dbReference type="InterPro" id="IPR011010">
    <property type="entry name" value="DNA_brk_join_enz"/>
</dbReference>
<dbReference type="PANTHER" id="PTHR30349:SF64">
    <property type="entry name" value="PROPHAGE INTEGRASE INTD-RELATED"/>
    <property type="match status" value="1"/>
</dbReference>
<dbReference type="InterPro" id="IPR010998">
    <property type="entry name" value="Integrase_recombinase_N"/>
</dbReference>